<comment type="caution">
    <text evidence="2">The sequence shown here is derived from an EMBL/GenBank/DDBJ whole genome shotgun (WGS) entry which is preliminary data.</text>
</comment>
<reference evidence="2" key="1">
    <citation type="submission" date="2020-01" db="EMBL/GenBank/DDBJ databases">
        <title>Insect and environment-associated Actinomycetes.</title>
        <authorList>
            <person name="Currrie C."/>
            <person name="Chevrette M."/>
            <person name="Carlson C."/>
            <person name="Stubbendieck R."/>
            <person name="Wendt-Pienkowski E."/>
        </authorList>
    </citation>
    <scope>NUCLEOTIDE SEQUENCE</scope>
    <source>
        <strain evidence="2">SID505</strain>
    </source>
</reference>
<proteinExistence type="predicted"/>
<sequence>MTTVYGFGHRMPLVNYLTSQQAVYFRLALDVLLEEEARLGIHLPTGEIGQEVAKRLSGAPELLAEMPPIDGLLDSLNTWGNVTRIYNLRRSGTVQEFIRKDFLYQLTPAGAQVHRTLTLIDQELGATGALQASMLPEVLEALTVLVRAVEKSPPDLAGAGRAFQRLAGGFTQLTENAKLFVQGLNRSLAVDDQLDVEAFLAYKDVVVGYLQTFILALSRTGPLISGLIEQAEEADITLRLGDIAALEAAPQLGVAKKDIVERDTDRLVGQWAGVRSWFFEGPDRLPVAQTLQDRASDAVNHILLTIRQINEQRFRRVDRAADLVTLATWFDAMGDSPQRKVSALWNTAFGMYAARHLGTPRPPDDDEDVLPRASWWESSPAPVSAAYRASGPRMRPGPPPRVRSPRRAKSMLAAELGKQRHEETSAEESMAARGPVRLSALGQLNDAEADVLLRCLDCVLSAPEDGAGVRRARTSDGRLAITLVPAEPSSAQAASVAMRGGQLRIADMELTIRLASGRSA</sequence>
<dbReference type="Pfam" id="PF09660">
    <property type="entry name" value="DUF2397"/>
    <property type="match status" value="1"/>
</dbReference>
<protein>
    <submittedName>
        <fullName evidence="2">TIGR02677 family protein</fullName>
    </submittedName>
</protein>
<feature type="region of interest" description="Disordered" evidence="1">
    <location>
        <begin position="385"/>
        <end position="408"/>
    </location>
</feature>
<dbReference type="EMBL" id="JAAGMK010000725">
    <property type="protein sequence ID" value="NEB87489.1"/>
    <property type="molecule type" value="Genomic_DNA"/>
</dbReference>
<accession>A0A6G3SX57</accession>
<gene>
    <name evidence="2" type="ORF">G3I43_25445</name>
</gene>
<dbReference type="NCBIfam" id="TIGR02677">
    <property type="entry name" value="TIGR02677 family protein"/>
    <property type="match status" value="1"/>
</dbReference>
<evidence type="ECO:0000256" key="1">
    <source>
        <dbReference type="SAM" id="MobiDB-lite"/>
    </source>
</evidence>
<dbReference type="InterPro" id="IPR013493">
    <property type="entry name" value="CHP02677"/>
</dbReference>
<evidence type="ECO:0000313" key="2">
    <source>
        <dbReference type="EMBL" id="NEB87489.1"/>
    </source>
</evidence>
<organism evidence="2">
    <name type="scientific">Streptomyces anulatus</name>
    <name type="common">Streptomyces chrysomallus</name>
    <dbReference type="NCBI Taxonomy" id="1892"/>
    <lineage>
        <taxon>Bacteria</taxon>
        <taxon>Bacillati</taxon>
        <taxon>Actinomycetota</taxon>
        <taxon>Actinomycetes</taxon>
        <taxon>Kitasatosporales</taxon>
        <taxon>Streptomycetaceae</taxon>
        <taxon>Streptomyces</taxon>
    </lineage>
</organism>
<dbReference type="AlphaFoldDB" id="A0A6G3SX57"/>
<name>A0A6G3SX57_STRAQ</name>
<dbReference type="RefSeq" id="WP_164259087.1">
    <property type="nucleotide sequence ID" value="NZ_JAAGMK010000725.1"/>
</dbReference>